<feature type="compositionally biased region" description="Low complexity" evidence="1">
    <location>
        <begin position="359"/>
        <end position="380"/>
    </location>
</feature>
<feature type="transmembrane region" description="Helical" evidence="2">
    <location>
        <begin position="12"/>
        <end position="30"/>
    </location>
</feature>
<feature type="region of interest" description="Disordered" evidence="1">
    <location>
        <begin position="310"/>
        <end position="380"/>
    </location>
</feature>
<keyword evidence="2" id="KW-1133">Transmembrane helix</keyword>
<protein>
    <submittedName>
        <fullName evidence="3">Uncharacterized protein</fullName>
    </submittedName>
</protein>
<keyword evidence="4" id="KW-1185">Reference proteome</keyword>
<feature type="compositionally biased region" description="Basic and acidic residues" evidence="1">
    <location>
        <begin position="190"/>
        <end position="208"/>
    </location>
</feature>
<keyword evidence="2" id="KW-0472">Membrane</keyword>
<reference evidence="3 4" key="1">
    <citation type="journal article" date="2013" name="Curr. Biol.">
        <title>The Genome of the Foraminiferan Reticulomyxa filosa.</title>
        <authorList>
            <person name="Glockner G."/>
            <person name="Hulsmann N."/>
            <person name="Schleicher M."/>
            <person name="Noegel A.A."/>
            <person name="Eichinger L."/>
            <person name="Gallinger C."/>
            <person name="Pawlowski J."/>
            <person name="Sierra R."/>
            <person name="Euteneuer U."/>
            <person name="Pillet L."/>
            <person name="Moustafa A."/>
            <person name="Platzer M."/>
            <person name="Groth M."/>
            <person name="Szafranski K."/>
            <person name="Schliwa M."/>
        </authorList>
    </citation>
    <scope>NUCLEOTIDE SEQUENCE [LARGE SCALE GENOMIC DNA]</scope>
</reference>
<proteinExistence type="predicted"/>
<name>X6NTG1_RETFI</name>
<dbReference type="Proteomes" id="UP000023152">
    <property type="component" value="Unassembled WGS sequence"/>
</dbReference>
<feature type="compositionally biased region" description="Polar residues" evidence="1">
    <location>
        <begin position="310"/>
        <end position="326"/>
    </location>
</feature>
<accession>X6NTG1</accession>
<feature type="compositionally biased region" description="Polar residues" evidence="1">
    <location>
        <begin position="212"/>
        <end position="221"/>
    </location>
</feature>
<dbReference type="EMBL" id="ASPP01006293">
    <property type="protein sequence ID" value="ETO29039.1"/>
    <property type="molecule type" value="Genomic_DNA"/>
</dbReference>
<gene>
    <name evidence="3" type="ORF">RFI_08086</name>
</gene>
<feature type="compositionally biased region" description="Polar residues" evidence="1">
    <location>
        <begin position="178"/>
        <end position="189"/>
    </location>
</feature>
<evidence type="ECO:0000256" key="2">
    <source>
        <dbReference type="SAM" id="Phobius"/>
    </source>
</evidence>
<organism evidence="3 4">
    <name type="scientific">Reticulomyxa filosa</name>
    <dbReference type="NCBI Taxonomy" id="46433"/>
    <lineage>
        <taxon>Eukaryota</taxon>
        <taxon>Sar</taxon>
        <taxon>Rhizaria</taxon>
        <taxon>Retaria</taxon>
        <taxon>Foraminifera</taxon>
        <taxon>Monothalamids</taxon>
        <taxon>Reticulomyxidae</taxon>
        <taxon>Reticulomyxa</taxon>
    </lineage>
</organism>
<evidence type="ECO:0000313" key="4">
    <source>
        <dbReference type="Proteomes" id="UP000023152"/>
    </source>
</evidence>
<keyword evidence="2" id="KW-0812">Transmembrane</keyword>
<feature type="region of interest" description="Disordered" evidence="1">
    <location>
        <begin position="178"/>
        <end position="221"/>
    </location>
</feature>
<dbReference type="AlphaFoldDB" id="X6NTG1"/>
<sequence length="380" mass="42251">MSVRSVKGHNLCTLIFGIRIASILIIFWYLEIVSMDDDIYMICARPKQDFIKIRLYVNNGDWRPQTSILLKLPTKTTFGQFKIECAKKCYSSVGAEPTNIRLYQPCTLQPLEDENNTVLSELVERNELSLSNSHLIVVLSKDPNEIIYPSESQRNDMDKLANLTNYLSVYAPPCAQVDTSPAVSQNAKQENNKPKRNEEDTKVRKVAESHVPSINSKQSLQKETINKTNTNELAKNIQTLQFSSVTARATSLPTDLPLNTNANANATKDMITHTSISTNANTNGNSNPNSQSSDMSIYASLTMTMPTLATSAGKHTQPNTNLSAMTTHEPEEIGKATKRKWQFEPNQTSTKSKKRKVLSPKLSSKNSGSSNSLLPAPLKR</sequence>
<evidence type="ECO:0000256" key="1">
    <source>
        <dbReference type="SAM" id="MobiDB-lite"/>
    </source>
</evidence>
<evidence type="ECO:0000313" key="3">
    <source>
        <dbReference type="EMBL" id="ETO29039.1"/>
    </source>
</evidence>
<comment type="caution">
    <text evidence="3">The sequence shown here is derived from an EMBL/GenBank/DDBJ whole genome shotgun (WGS) entry which is preliminary data.</text>
</comment>